<dbReference type="Pfam" id="PF00535">
    <property type="entry name" value="Glycos_transf_2"/>
    <property type="match status" value="1"/>
</dbReference>
<evidence type="ECO:0000313" key="4">
    <source>
        <dbReference type="EMBL" id="MBV7268555.1"/>
    </source>
</evidence>
<dbReference type="EMBL" id="JAGSPD010000003">
    <property type="protein sequence ID" value="MBV7268555.1"/>
    <property type="molecule type" value="Genomic_DNA"/>
</dbReference>
<dbReference type="RefSeq" id="WP_218545101.1">
    <property type="nucleotide sequence ID" value="NZ_JAGSPD010000003.1"/>
</dbReference>
<evidence type="ECO:0000256" key="1">
    <source>
        <dbReference type="ARBA" id="ARBA00022679"/>
    </source>
</evidence>
<sequence>MNKFALIVCTYMRPIALLKLLESVREQSLYPNEIIIVDGSSNNHTEKVIRSNDFNNLTYHRVEEKDRGLTKQRNFGIKKLSADTEIVSFLDDDIVLTNNYFKELIQTYHIKPDAIAVGGYIKNEVVWQALKDGSYAEGKFCIDGWQRNEPLKFKVRKKLGLLPDTRPGIICSFSHGRSVSFLPPNGKVYQVEQFMGGVSSYKTEVFKKVGFSNYFEGYGLYEDVDFCIRLLPLGKLYLNTAAQLNHYHEPSGRPNQYKYGKMVIRNGWYVWRLKNNKPLLKTKFKWYAVSALQTLFRFFNVFNTSKKVEALSDTLGRISGLLGLLINKPRLPHNNP</sequence>
<dbReference type="CDD" id="cd00761">
    <property type="entry name" value="Glyco_tranf_GTA_type"/>
    <property type="match status" value="1"/>
</dbReference>
<dbReference type="InterPro" id="IPR001173">
    <property type="entry name" value="Glyco_trans_2-like"/>
</dbReference>
<gene>
    <name evidence="4" type="ORF">KCG49_05010</name>
</gene>
<organism evidence="4 5">
    <name type="scientific">Winogradskyella luteola</name>
    <dbReference type="NCBI Taxonomy" id="2828330"/>
    <lineage>
        <taxon>Bacteria</taxon>
        <taxon>Pseudomonadati</taxon>
        <taxon>Bacteroidota</taxon>
        <taxon>Flavobacteriia</taxon>
        <taxon>Flavobacteriales</taxon>
        <taxon>Flavobacteriaceae</taxon>
        <taxon>Winogradskyella</taxon>
    </lineage>
</organism>
<comment type="caution">
    <text evidence="4">The sequence shown here is derived from an EMBL/GenBank/DDBJ whole genome shotgun (WGS) entry which is preliminary data.</text>
</comment>
<keyword evidence="1" id="KW-0808">Transferase</keyword>
<dbReference type="PANTHER" id="PTHR43685:SF3">
    <property type="entry name" value="SLR2126 PROTEIN"/>
    <property type="match status" value="1"/>
</dbReference>
<dbReference type="Pfam" id="PF02709">
    <property type="entry name" value="Glyco_transf_7C"/>
    <property type="match status" value="1"/>
</dbReference>
<dbReference type="InterPro" id="IPR027791">
    <property type="entry name" value="Galactosyl_T_C"/>
</dbReference>
<protein>
    <submittedName>
        <fullName evidence="4">Glycosyltransferase family 2 protein</fullName>
    </submittedName>
</protein>
<keyword evidence="5" id="KW-1185">Reference proteome</keyword>
<name>A0A9X1JMK5_9FLAO</name>
<feature type="domain" description="Glycosyltransferase 2-like" evidence="2">
    <location>
        <begin position="6"/>
        <end position="128"/>
    </location>
</feature>
<dbReference type="PANTHER" id="PTHR43685">
    <property type="entry name" value="GLYCOSYLTRANSFERASE"/>
    <property type="match status" value="1"/>
</dbReference>
<dbReference type="InterPro" id="IPR050834">
    <property type="entry name" value="Glycosyltransf_2"/>
</dbReference>
<reference evidence="4" key="1">
    <citation type="submission" date="2021-04" db="EMBL/GenBank/DDBJ databases">
        <authorList>
            <person name="Pira H."/>
            <person name="Risdian C."/>
            <person name="Wink J."/>
        </authorList>
    </citation>
    <scope>NUCLEOTIDE SEQUENCE</scope>
    <source>
        <strain evidence="4">WHY3</strain>
    </source>
</reference>
<accession>A0A9X1JMK5</accession>
<dbReference type="GO" id="GO:0016740">
    <property type="term" value="F:transferase activity"/>
    <property type="evidence" value="ECO:0007669"/>
    <property type="project" value="UniProtKB-KW"/>
</dbReference>
<dbReference type="AlphaFoldDB" id="A0A9X1JMK5"/>
<evidence type="ECO:0000259" key="2">
    <source>
        <dbReference type="Pfam" id="PF00535"/>
    </source>
</evidence>
<evidence type="ECO:0000259" key="3">
    <source>
        <dbReference type="Pfam" id="PF02709"/>
    </source>
</evidence>
<feature type="domain" description="Galactosyltransferase C-terminal" evidence="3">
    <location>
        <begin position="181"/>
        <end position="231"/>
    </location>
</feature>
<proteinExistence type="predicted"/>
<dbReference type="Proteomes" id="UP001138894">
    <property type="component" value="Unassembled WGS sequence"/>
</dbReference>
<evidence type="ECO:0000313" key="5">
    <source>
        <dbReference type="Proteomes" id="UP001138894"/>
    </source>
</evidence>